<gene>
    <name evidence="3" type="ordered locus">PTH_0620</name>
</gene>
<dbReference type="PANTHER" id="PTHR43681:SF1">
    <property type="entry name" value="SARCALUMENIN"/>
    <property type="match status" value="1"/>
</dbReference>
<name>A5D4L7_PELTS</name>
<accession>A5D4L7</accession>
<keyword evidence="4" id="KW-1185">Reference proteome</keyword>
<dbReference type="SUPFAM" id="SSF52540">
    <property type="entry name" value="P-loop containing nucleoside triphosphate hydrolases"/>
    <property type="match status" value="1"/>
</dbReference>
<dbReference type="InterPro" id="IPR027417">
    <property type="entry name" value="P-loop_NTPase"/>
</dbReference>
<dbReference type="Proteomes" id="UP000006556">
    <property type="component" value="Chromosome"/>
</dbReference>
<evidence type="ECO:0000313" key="3">
    <source>
        <dbReference type="EMBL" id="BAF58801.1"/>
    </source>
</evidence>
<dbReference type="eggNOG" id="COG0699">
    <property type="taxonomic scope" value="Bacteria"/>
</dbReference>
<dbReference type="InterPro" id="IPR045063">
    <property type="entry name" value="Dynamin_N"/>
</dbReference>
<dbReference type="CDD" id="cd09912">
    <property type="entry name" value="DLP_2"/>
    <property type="match status" value="1"/>
</dbReference>
<dbReference type="Pfam" id="PF00350">
    <property type="entry name" value="Dynamin_N"/>
    <property type="match status" value="1"/>
</dbReference>
<dbReference type="InterPro" id="IPR051943">
    <property type="entry name" value="TRAFAC_Dynamin-like_GTPase"/>
</dbReference>
<evidence type="ECO:0000313" key="4">
    <source>
        <dbReference type="Proteomes" id="UP000006556"/>
    </source>
</evidence>
<feature type="domain" description="Dynamin N-terminal" evidence="2">
    <location>
        <begin position="49"/>
        <end position="207"/>
    </location>
</feature>
<dbReference type="KEGG" id="pth:PTH_0620"/>
<dbReference type="STRING" id="370438.PTH_0620"/>
<dbReference type="HOGENOM" id="CLU_025855_0_0_9"/>
<keyword evidence="1" id="KW-0175">Coiled coil</keyword>
<reference evidence="4" key="1">
    <citation type="journal article" date="2008" name="Genome Res.">
        <title>The genome of Pelotomaculum thermopropionicum reveals niche-associated evolution in anaerobic microbiota.</title>
        <authorList>
            <person name="Kosaka T."/>
            <person name="Kato S."/>
            <person name="Shimoyama T."/>
            <person name="Ishii S."/>
            <person name="Abe T."/>
            <person name="Watanabe K."/>
        </authorList>
    </citation>
    <scope>NUCLEOTIDE SEQUENCE [LARGE SCALE GENOMIC DNA]</scope>
    <source>
        <strain evidence="4">DSM 13744 / JCM 10971 / SI</strain>
    </source>
</reference>
<evidence type="ECO:0000259" key="2">
    <source>
        <dbReference type="Pfam" id="PF00350"/>
    </source>
</evidence>
<dbReference type="EMBL" id="AP009389">
    <property type="protein sequence ID" value="BAF58801.1"/>
    <property type="molecule type" value="Genomic_DNA"/>
</dbReference>
<dbReference type="Gene3D" id="3.40.50.300">
    <property type="entry name" value="P-loop containing nucleotide triphosphate hydrolases"/>
    <property type="match status" value="1"/>
</dbReference>
<sequence length="589" mass="67578">MDIGFGYLKEKVLNELEAVDFYAHQRESLHLAAYVKEVREKLRQDRFNLVVLGEFKRGKTTFLNALLGAEILPTAVVPLTSIITEIRYGEILKCKVCFLHGGTKEIELSEVAGYVTEEGNPGNEKKVKLVQLEYPSPYLKEGVVLIDTPGVGSVYQNNTHETYNYLPKVDAAIFMLSSDQPLSQAECDFLKTIKQYSTKTFFVLNKIDYLEDKDRQKALDFARKILKEKAGFENVDVIPLSAKMALEGKLEGDEKKLSGSNIQEFTRTLEQFLLAEKGAAMLIAACSKGINTADELLMGIELEIKTLVTPLEELRSKTSLFDKMAGKLCQEKQDTKYIFQGELDKVYHVLEEEITRFQKRQSISIENEVDRLYQEKRSLSGRELLKSLETLIESKLKFAFENWEPEVNEKVNVAFEKVVARFTDKANKAIEELLRQSADIFEITVEGFTKMDVLTDDSKLYYIFGQEQSMLLPDPVKVGAILLPRFISGPRILKEMKKKVERELDRNCGRLRSDYSDRIYKSAMKFQRTFEEKLSQIIEGTRTVLTRAMDKKQRSEKEVNEVIAMLNKERDQLVNIKARLKTVMEEIKF</sequence>
<proteinExistence type="predicted"/>
<protein>
    <recommendedName>
        <fullName evidence="2">Dynamin N-terminal domain-containing protein</fullName>
    </recommendedName>
</protein>
<feature type="coiled-coil region" evidence="1">
    <location>
        <begin position="552"/>
        <end position="586"/>
    </location>
</feature>
<organism evidence="3 4">
    <name type="scientific">Pelotomaculum thermopropionicum (strain DSM 13744 / JCM 10971 / SI)</name>
    <dbReference type="NCBI Taxonomy" id="370438"/>
    <lineage>
        <taxon>Bacteria</taxon>
        <taxon>Bacillati</taxon>
        <taxon>Bacillota</taxon>
        <taxon>Clostridia</taxon>
        <taxon>Eubacteriales</taxon>
        <taxon>Desulfotomaculaceae</taxon>
        <taxon>Pelotomaculum</taxon>
    </lineage>
</organism>
<evidence type="ECO:0000256" key="1">
    <source>
        <dbReference type="SAM" id="Coils"/>
    </source>
</evidence>
<dbReference type="PANTHER" id="PTHR43681">
    <property type="entry name" value="TRANSMEMBRANE GTPASE FZO"/>
    <property type="match status" value="1"/>
</dbReference>
<dbReference type="AlphaFoldDB" id="A5D4L7"/>